<gene>
    <name evidence="1" type="ORF">PIIN_06834</name>
</gene>
<reference evidence="1 2" key="1">
    <citation type="journal article" date="2011" name="PLoS Pathog.">
        <title>Endophytic Life Strategies Decoded by Genome and Transcriptome Analyses of the Mutualistic Root Symbiont Piriformospora indica.</title>
        <authorList>
            <person name="Zuccaro A."/>
            <person name="Lahrmann U."/>
            <person name="Guldener U."/>
            <person name="Langen G."/>
            <person name="Pfiffi S."/>
            <person name="Biedenkopf D."/>
            <person name="Wong P."/>
            <person name="Samans B."/>
            <person name="Grimm C."/>
            <person name="Basiewicz M."/>
            <person name="Murat C."/>
            <person name="Martin F."/>
            <person name="Kogel K.H."/>
        </authorList>
    </citation>
    <scope>NUCLEOTIDE SEQUENCE [LARGE SCALE GENOMIC DNA]</scope>
    <source>
        <strain evidence="1 2">DSM 11827</strain>
    </source>
</reference>
<name>G4TNJ5_SERID</name>
<keyword evidence="2" id="KW-1185">Reference proteome</keyword>
<comment type="caution">
    <text evidence="1">The sequence shown here is derived from an EMBL/GenBank/DDBJ whole genome shotgun (WGS) entry which is preliminary data.</text>
</comment>
<accession>G4TNJ5</accession>
<evidence type="ECO:0000313" key="1">
    <source>
        <dbReference type="EMBL" id="CCA72898.1"/>
    </source>
</evidence>
<dbReference type="EMBL" id="CAFZ01000189">
    <property type="protein sequence ID" value="CCA72898.1"/>
    <property type="molecule type" value="Genomic_DNA"/>
</dbReference>
<sequence>MFRNASPTYKSSKLLMLSQLRVLEAYERGCILCPTKQWTKAVKGHCLGSCNLDLICRLLYLYIVFALDFDQVLHNITAFAPDAATAPAM</sequence>
<proteinExistence type="predicted"/>
<dbReference type="InParanoid" id="G4TNJ5"/>
<dbReference type="HOGENOM" id="CLU_2455559_0_0_1"/>
<organism evidence="1 2">
    <name type="scientific">Serendipita indica (strain DSM 11827)</name>
    <name type="common">Root endophyte fungus</name>
    <name type="synonym">Piriformospora indica</name>
    <dbReference type="NCBI Taxonomy" id="1109443"/>
    <lineage>
        <taxon>Eukaryota</taxon>
        <taxon>Fungi</taxon>
        <taxon>Dikarya</taxon>
        <taxon>Basidiomycota</taxon>
        <taxon>Agaricomycotina</taxon>
        <taxon>Agaricomycetes</taxon>
        <taxon>Sebacinales</taxon>
        <taxon>Serendipitaceae</taxon>
        <taxon>Serendipita</taxon>
    </lineage>
</organism>
<dbReference type="AlphaFoldDB" id="G4TNJ5"/>
<dbReference type="Proteomes" id="UP000007148">
    <property type="component" value="Unassembled WGS sequence"/>
</dbReference>
<protein>
    <submittedName>
        <fullName evidence="1">Uncharacterized protein</fullName>
    </submittedName>
</protein>
<evidence type="ECO:0000313" key="2">
    <source>
        <dbReference type="Proteomes" id="UP000007148"/>
    </source>
</evidence>